<dbReference type="InterPro" id="IPR044566">
    <property type="entry name" value="RMV1-like"/>
</dbReference>
<gene>
    <name evidence="9" type="ORF">HAX54_002661</name>
</gene>
<dbReference type="SUPFAM" id="SSF48371">
    <property type="entry name" value="ARM repeat"/>
    <property type="match status" value="1"/>
</dbReference>
<evidence type="ECO:0000256" key="5">
    <source>
        <dbReference type="ARBA" id="ARBA00022989"/>
    </source>
</evidence>
<dbReference type="InterPro" id="IPR004841">
    <property type="entry name" value="AA-permease/SLC12A_dom"/>
</dbReference>
<evidence type="ECO:0000313" key="10">
    <source>
        <dbReference type="Proteomes" id="UP000823775"/>
    </source>
</evidence>
<evidence type="ECO:0000256" key="3">
    <source>
        <dbReference type="ARBA" id="ARBA00022475"/>
    </source>
</evidence>
<feature type="transmembrane region" description="Helical" evidence="7">
    <location>
        <begin position="258"/>
        <end position="278"/>
    </location>
</feature>
<dbReference type="PANTHER" id="PTHR45826">
    <property type="entry name" value="POLYAMINE TRANSPORTER PUT1"/>
    <property type="match status" value="1"/>
</dbReference>
<keyword evidence="2" id="KW-0813">Transport</keyword>
<dbReference type="InterPro" id="IPR002554">
    <property type="entry name" value="PP2A_B56"/>
</dbReference>
<dbReference type="Pfam" id="PF00324">
    <property type="entry name" value="AA_permease"/>
    <property type="match status" value="1"/>
</dbReference>
<protein>
    <recommendedName>
        <fullName evidence="8">Amino acid permease/ SLC12A domain-containing protein</fullName>
    </recommendedName>
</protein>
<dbReference type="Gene3D" id="1.20.1740.10">
    <property type="entry name" value="Amino acid/polyamine transporter I"/>
    <property type="match status" value="1"/>
</dbReference>
<evidence type="ECO:0000256" key="2">
    <source>
        <dbReference type="ARBA" id="ARBA00022448"/>
    </source>
</evidence>
<evidence type="ECO:0000259" key="8">
    <source>
        <dbReference type="Pfam" id="PF00324"/>
    </source>
</evidence>
<reference evidence="9 10" key="1">
    <citation type="journal article" date="2021" name="BMC Genomics">
        <title>Datura genome reveals duplications of psychoactive alkaloid biosynthetic genes and high mutation rate following tissue culture.</title>
        <authorList>
            <person name="Rajewski A."/>
            <person name="Carter-House D."/>
            <person name="Stajich J."/>
            <person name="Litt A."/>
        </authorList>
    </citation>
    <scope>NUCLEOTIDE SEQUENCE [LARGE SCALE GENOMIC DNA]</scope>
    <source>
        <strain evidence="9">AR-01</strain>
    </source>
</reference>
<dbReference type="Pfam" id="PF01603">
    <property type="entry name" value="B56"/>
    <property type="match status" value="1"/>
</dbReference>
<keyword evidence="5 7" id="KW-1133">Transmembrane helix</keyword>
<feature type="transmembrane region" description="Helical" evidence="7">
    <location>
        <begin position="153"/>
        <end position="173"/>
    </location>
</feature>
<dbReference type="InterPro" id="IPR016024">
    <property type="entry name" value="ARM-type_fold"/>
</dbReference>
<feature type="transmembrane region" description="Helical" evidence="7">
    <location>
        <begin position="179"/>
        <end position="196"/>
    </location>
</feature>
<evidence type="ECO:0000313" key="9">
    <source>
        <dbReference type="EMBL" id="MCD7466209.1"/>
    </source>
</evidence>
<evidence type="ECO:0000256" key="6">
    <source>
        <dbReference type="ARBA" id="ARBA00023136"/>
    </source>
</evidence>
<keyword evidence="10" id="KW-1185">Reference proteome</keyword>
<evidence type="ECO:0000256" key="1">
    <source>
        <dbReference type="ARBA" id="ARBA00004651"/>
    </source>
</evidence>
<keyword evidence="4 7" id="KW-0812">Transmembrane</keyword>
<comment type="caution">
    <text evidence="9">The sequence shown here is derived from an EMBL/GenBank/DDBJ whole genome shotgun (WGS) entry which is preliminary data.</text>
</comment>
<evidence type="ECO:0000256" key="7">
    <source>
        <dbReference type="SAM" id="Phobius"/>
    </source>
</evidence>
<dbReference type="Proteomes" id="UP000823775">
    <property type="component" value="Unassembled WGS sequence"/>
</dbReference>
<feature type="domain" description="Amino acid permease/ SLC12A" evidence="8">
    <location>
        <begin position="175"/>
        <end position="243"/>
    </location>
</feature>
<keyword evidence="6 7" id="KW-0472">Membrane</keyword>
<evidence type="ECO:0000256" key="4">
    <source>
        <dbReference type="ARBA" id="ARBA00022692"/>
    </source>
</evidence>
<dbReference type="PANTHER" id="PTHR45826:SF4">
    <property type="entry name" value="NEUTRAL AMINO ACID TRANSPORTER"/>
    <property type="match status" value="1"/>
</dbReference>
<keyword evidence="3" id="KW-1003">Cell membrane</keyword>
<comment type="subcellular location">
    <subcellularLocation>
        <location evidence="1">Cell membrane</location>
        <topology evidence="1">Multi-pass membrane protein</topology>
    </subcellularLocation>
</comment>
<dbReference type="EMBL" id="JACEIK010001119">
    <property type="protein sequence ID" value="MCD7466209.1"/>
    <property type="molecule type" value="Genomic_DNA"/>
</dbReference>
<dbReference type="Gene3D" id="1.25.10.10">
    <property type="entry name" value="Leucine-rich Repeat Variant"/>
    <property type="match status" value="1"/>
</dbReference>
<accession>A0ABS8T6E8</accession>
<organism evidence="9 10">
    <name type="scientific">Datura stramonium</name>
    <name type="common">Jimsonweed</name>
    <name type="synonym">Common thornapple</name>
    <dbReference type="NCBI Taxonomy" id="4076"/>
    <lineage>
        <taxon>Eukaryota</taxon>
        <taxon>Viridiplantae</taxon>
        <taxon>Streptophyta</taxon>
        <taxon>Embryophyta</taxon>
        <taxon>Tracheophyta</taxon>
        <taxon>Spermatophyta</taxon>
        <taxon>Magnoliopsida</taxon>
        <taxon>eudicotyledons</taxon>
        <taxon>Gunneridae</taxon>
        <taxon>Pentapetalae</taxon>
        <taxon>asterids</taxon>
        <taxon>lamiids</taxon>
        <taxon>Solanales</taxon>
        <taxon>Solanaceae</taxon>
        <taxon>Solanoideae</taxon>
        <taxon>Datureae</taxon>
        <taxon>Datura</taxon>
    </lineage>
</organism>
<feature type="transmembrane region" description="Helical" evidence="7">
    <location>
        <begin position="217"/>
        <end position="238"/>
    </location>
</feature>
<dbReference type="InterPro" id="IPR011989">
    <property type="entry name" value="ARM-like"/>
</dbReference>
<sequence length="624" mass="71354">MPHFAKSKSVVNHPLHSDDFVFVGAGENKPLNMAKMTSLKLIKQVKHFSFIFSEKLRISFRYRCRLKLSFRPFVGDKIAGGDAGNRSLRLVYVRDSIDMTISMSENWNWRMPLLYTERTSSNSAKTDQWAEDNVEYSSLHGGASSNVKNFTKISFVPLTFLIFYGVSGGPFGVEDTVRAAGPLLALVGFLIFPIIWSIPESLITAELCTMFPENGGYVVWVSTTLGPYWGFQLGWVKWMSGVVDNDSLTYLNYRGLTIVGWVATALAIFTLLPFCNYGTYRTPARSLRDVVSKLFFPLLFGTGAVPLHRDLWSDGYFSDIAKIIGGLWNAERGCFLFSSQERSRYGTPLVGILFSASGVVLLSWLSFQEIVAAELSFIVTKEMASFVSSDLVDLQSSYHQIFYPTQKVFSVRQLENGNMPNFVDSETEELLSLISYCSFTYTFTDPQESPSQQDLKRLKLIQPSIIKTLIKPLDDQVLSPLFKLLSSNLFRPLLHQFILIVSILPEDDDLVSNPTPSWPHLQIVYDIFLRIIIRTSVESLRIYIDHSFLLNLLILFQSEDQRERDSLKNVFHRIYSKLHFYRPFMRKTMHDVFLHYVFETDFQRHPGIESLKYKGQLIMDLVFL</sequence>
<name>A0ABS8T6E8_DATST</name>
<feature type="transmembrane region" description="Helical" evidence="7">
    <location>
        <begin position="345"/>
        <end position="367"/>
    </location>
</feature>
<proteinExistence type="predicted"/>